<comment type="caution">
    <text evidence="5">The sequence shown here is derived from an EMBL/GenBank/DDBJ whole genome shotgun (WGS) entry which is preliminary data.</text>
</comment>
<dbReference type="SUPFAM" id="SSF46785">
    <property type="entry name" value="Winged helix' DNA-binding domain"/>
    <property type="match status" value="1"/>
</dbReference>
<evidence type="ECO:0000256" key="3">
    <source>
        <dbReference type="ARBA" id="ARBA00023163"/>
    </source>
</evidence>
<evidence type="ECO:0000256" key="2">
    <source>
        <dbReference type="ARBA" id="ARBA00023125"/>
    </source>
</evidence>
<dbReference type="PANTHER" id="PTHR43537:SF5">
    <property type="entry name" value="UXU OPERON TRANSCRIPTIONAL REGULATOR"/>
    <property type="match status" value="1"/>
</dbReference>
<dbReference type="CDD" id="cd07377">
    <property type="entry name" value="WHTH_GntR"/>
    <property type="match status" value="1"/>
</dbReference>
<dbReference type="InterPro" id="IPR036388">
    <property type="entry name" value="WH-like_DNA-bd_sf"/>
</dbReference>
<keyword evidence="1" id="KW-0805">Transcription regulation</keyword>
<keyword evidence="2" id="KW-0238">DNA-binding</keyword>
<reference evidence="5 6" key="1">
    <citation type="submission" date="2019-07" db="EMBL/GenBank/DDBJ databases">
        <title>Whole genome shotgun sequence of Skermanella aerolata NBRC 106429.</title>
        <authorList>
            <person name="Hosoyama A."/>
            <person name="Uohara A."/>
            <person name="Ohji S."/>
            <person name="Ichikawa N."/>
        </authorList>
    </citation>
    <scope>NUCLEOTIDE SEQUENCE [LARGE SCALE GENOMIC DNA]</scope>
    <source>
        <strain evidence="5 6">NBRC 106429</strain>
    </source>
</reference>
<dbReference type="Gene3D" id="1.20.120.530">
    <property type="entry name" value="GntR ligand-binding domain-like"/>
    <property type="match status" value="1"/>
</dbReference>
<dbReference type="Proteomes" id="UP000321523">
    <property type="component" value="Unassembled WGS sequence"/>
</dbReference>
<dbReference type="InterPro" id="IPR036390">
    <property type="entry name" value="WH_DNA-bd_sf"/>
</dbReference>
<dbReference type="GO" id="GO:0003700">
    <property type="term" value="F:DNA-binding transcription factor activity"/>
    <property type="evidence" value="ECO:0007669"/>
    <property type="project" value="InterPro"/>
</dbReference>
<gene>
    <name evidence="5" type="ORF">SAE02_21440</name>
</gene>
<dbReference type="OrthoDB" id="9028214at2"/>
<name>A0A512DNE8_9PROT</name>
<keyword evidence="6" id="KW-1185">Reference proteome</keyword>
<evidence type="ECO:0000259" key="4">
    <source>
        <dbReference type="PROSITE" id="PS50949"/>
    </source>
</evidence>
<dbReference type="Pfam" id="PF07729">
    <property type="entry name" value="FCD"/>
    <property type="match status" value="1"/>
</dbReference>
<accession>A0A512DNE8</accession>
<dbReference type="PROSITE" id="PS50949">
    <property type="entry name" value="HTH_GNTR"/>
    <property type="match status" value="1"/>
</dbReference>
<dbReference type="Pfam" id="PF00392">
    <property type="entry name" value="GntR"/>
    <property type="match status" value="1"/>
</dbReference>
<dbReference type="EMBL" id="BJYZ01000008">
    <property type="protein sequence ID" value="GEO37996.1"/>
    <property type="molecule type" value="Genomic_DNA"/>
</dbReference>
<organism evidence="5 6">
    <name type="scientific">Skermanella aerolata</name>
    <dbReference type="NCBI Taxonomy" id="393310"/>
    <lineage>
        <taxon>Bacteria</taxon>
        <taxon>Pseudomonadati</taxon>
        <taxon>Pseudomonadota</taxon>
        <taxon>Alphaproteobacteria</taxon>
        <taxon>Rhodospirillales</taxon>
        <taxon>Azospirillaceae</taxon>
        <taxon>Skermanella</taxon>
    </lineage>
</organism>
<proteinExistence type="predicted"/>
<dbReference type="SMART" id="SM00345">
    <property type="entry name" value="HTH_GNTR"/>
    <property type="match status" value="1"/>
</dbReference>
<dbReference type="SMART" id="SM00895">
    <property type="entry name" value="FCD"/>
    <property type="match status" value="1"/>
</dbReference>
<dbReference type="InterPro" id="IPR008920">
    <property type="entry name" value="TF_FadR/GntR_C"/>
</dbReference>
<dbReference type="PRINTS" id="PR00035">
    <property type="entry name" value="HTHGNTR"/>
</dbReference>
<evidence type="ECO:0000313" key="5">
    <source>
        <dbReference type="EMBL" id="GEO37996.1"/>
    </source>
</evidence>
<dbReference type="RefSeq" id="WP_044430826.1">
    <property type="nucleotide sequence ID" value="NZ_BJYZ01000008.1"/>
</dbReference>
<dbReference type="AlphaFoldDB" id="A0A512DNE8"/>
<dbReference type="PANTHER" id="PTHR43537">
    <property type="entry name" value="TRANSCRIPTIONAL REGULATOR, GNTR FAMILY"/>
    <property type="match status" value="1"/>
</dbReference>
<dbReference type="SUPFAM" id="SSF48008">
    <property type="entry name" value="GntR ligand-binding domain-like"/>
    <property type="match status" value="1"/>
</dbReference>
<dbReference type="InterPro" id="IPR000524">
    <property type="entry name" value="Tscrpt_reg_HTH_GntR"/>
</dbReference>
<keyword evidence="3" id="KW-0804">Transcription</keyword>
<sequence>MNPLNGARAPVPQTIVWRIQEMIASGEIKPGERLPSQRDLAVMFNISRASLREALSVLETLGSIRIDPGRGAVVCTEGSSGGWRFGSRIPKEDVFQVRLLVEGYTAGLAALRITGQEIEELRRSIGTMQQFLESGQLEGVVQADLSFHTTIVSAAGNQAFKDMYDSLSTMVLESHRVPLTARNRLFEPIAEHENIVEALERHDSEGAVYYMRFHLIGAAGRSGIDEALCRSW</sequence>
<protein>
    <submittedName>
        <fullName evidence="5">GntR family transcriptional regulator</fullName>
    </submittedName>
</protein>
<evidence type="ECO:0000313" key="6">
    <source>
        <dbReference type="Proteomes" id="UP000321523"/>
    </source>
</evidence>
<dbReference type="GO" id="GO:0003677">
    <property type="term" value="F:DNA binding"/>
    <property type="evidence" value="ECO:0007669"/>
    <property type="project" value="UniProtKB-KW"/>
</dbReference>
<evidence type="ECO:0000256" key="1">
    <source>
        <dbReference type="ARBA" id="ARBA00023015"/>
    </source>
</evidence>
<feature type="domain" description="HTH gntR-type" evidence="4">
    <location>
        <begin position="9"/>
        <end position="77"/>
    </location>
</feature>
<dbReference type="Gene3D" id="1.10.10.10">
    <property type="entry name" value="Winged helix-like DNA-binding domain superfamily/Winged helix DNA-binding domain"/>
    <property type="match status" value="1"/>
</dbReference>
<dbReference type="InterPro" id="IPR011711">
    <property type="entry name" value="GntR_C"/>
</dbReference>